<keyword evidence="1" id="KW-0812">Transmembrane</keyword>
<evidence type="ECO:0000256" key="1">
    <source>
        <dbReference type="SAM" id="Phobius"/>
    </source>
</evidence>
<reference evidence="2" key="1">
    <citation type="submission" date="2024-05" db="EMBL/GenBank/DDBJ databases">
        <title>Draft Genome Sequences of Flagellimonas sp. MMG031 and Marinobacter sp. MMG032 Isolated from the dinoflagellate Symbiodinium pilosum.</title>
        <authorList>
            <person name="Shikuma N.J."/>
            <person name="Farrell M.V."/>
        </authorList>
    </citation>
    <scope>NUCLEOTIDE SEQUENCE</scope>
    <source>
        <strain evidence="2">MMG031</strain>
    </source>
</reference>
<protein>
    <submittedName>
        <fullName evidence="2">AraC family transcriptional regulator</fullName>
    </submittedName>
</protein>
<feature type="transmembrane region" description="Helical" evidence="1">
    <location>
        <begin position="6"/>
        <end position="22"/>
    </location>
</feature>
<keyword evidence="1" id="KW-1133">Transmembrane helix</keyword>
<dbReference type="InterPro" id="IPR011256">
    <property type="entry name" value="Reg_factor_effector_dom_sf"/>
</dbReference>
<dbReference type="Gene3D" id="3.20.80.10">
    <property type="entry name" value="Regulatory factor, effector binding domain"/>
    <property type="match status" value="1"/>
</dbReference>
<dbReference type="RefSeq" id="WP_349352042.1">
    <property type="nucleotide sequence ID" value="NZ_CP157804.1"/>
</dbReference>
<proteinExistence type="predicted"/>
<name>A0AAU7MYW1_9FLAO</name>
<sequence>MRKISSIILALVVGVILWYFVLKPQDYQVNFKAKAIPGTIFESVKAWNQGFDSVIPLDYESPRHFRQTILVNDSLQVFEWEIQKVHDSLSEVQVNITDLDYSFNNRLGVPFSDTDFEKGSRRLLLDFNDFLNDHIQLFTVSIEGEEEIFSSFCACIPLTTTTEGKALGMMKNHNFLNGILLQNQVQLNGPPFVQVVDWDLKNNRLSYNFCNPIIRSEKLPDHPDIVYKRIFSQNAIKAIYHGNYITSDRAWFALLDYAEEKNIPVERTPIEVFYNNPNMGGNELEWTTEVFMPIKESDE</sequence>
<gene>
    <name evidence="2" type="ORF">ABNE31_01060</name>
</gene>
<dbReference type="SUPFAM" id="SSF55136">
    <property type="entry name" value="Probable bacterial effector-binding domain"/>
    <property type="match status" value="1"/>
</dbReference>
<dbReference type="AlphaFoldDB" id="A0AAU7MYW1"/>
<evidence type="ECO:0000313" key="2">
    <source>
        <dbReference type="EMBL" id="XBQ23515.1"/>
    </source>
</evidence>
<dbReference type="EMBL" id="CP157804">
    <property type="protein sequence ID" value="XBQ23515.1"/>
    <property type="molecule type" value="Genomic_DNA"/>
</dbReference>
<accession>A0AAU7MYW1</accession>
<organism evidence="2">
    <name type="scientific">Flagellimonas sp. MMG031</name>
    <dbReference type="NCBI Taxonomy" id="3158549"/>
    <lineage>
        <taxon>Bacteria</taxon>
        <taxon>Pseudomonadati</taxon>
        <taxon>Bacteroidota</taxon>
        <taxon>Flavobacteriia</taxon>
        <taxon>Flavobacteriales</taxon>
        <taxon>Flavobacteriaceae</taxon>
        <taxon>Flagellimonas</taxon>
    </lineage>
</organism>
<keyword evidence="1" id="KW-0472">Membrane</keyword>
<dbReference type="KEGG" id="fld:ABNE31_01060"/>